<name>A0AA97D8S1_9FIRM</name>
<dbReference type="AlphaFoldDB" id="A0AA97D8S1"/>
<dbReference type="Pfam" id="PF03787">
    <property type="entry name" value="RAMPs"/>
    <property type="match status" value="1"/>
</dbReference>
<evidence type="ECO:0000313" key="4">
    <source>
        <dbReference type="Proteomes" id="UP001300604"/>
    </source>
</evidence>
<organism evidence="3 4">
    <name type="scientific">Caproicibacterium argilliputei</name>
    <dbReference type="NCBI Taxonomy" id="3030016"/>
    <lineage>
        <taxon>Bacteria</taxon>
        <taxon>Bacillati</taxon>
        <taxon>Bacillota</taxon>
        <taxon>Clostridia</taxon>
        <taxon>Eubacteriales</taxon>
        <taxon>Oscillospiraceae</taxon>
        <taxon>Caproicibacterium</taxon>
    </lineage>
</organism>
<evidence type="ECO:0000313" key="3">
    <source>
        <dbReference type="EMBL" id="WOC31809.1"/>
    </source>
</evidence>
<dbReference type="Proteomes" id="UP001300604">
    <property type="component" value="Chromosome"/>
</dbReference>
<dbReference type="EMBL" id="CP135996">
    <property type="protein sequence ID" value="WOC31809.1"/>
    <property type="molecule type" value="Genomic_DNA"/>
</dbReference>
<evidence type="ECO:0000256" key="1">
    <source>
        <dbReference type="ARBA" id="ARBA00023118"/>
    </source>
</evidence>
<reference evidence="4" key="3">
    <citation type="submission" date="2024-06" db="EMBL/GenBank/DDBJ databases">
        <authorList>
            <person name="Zeng C."/>
        </authorList>
    </citation>
    <scope>NUCLEOTIDE SEQUENCE [LARGE SCALE GENOMIC DNA]</scope>
    <source>
        <strain evidence="4">ZCY20-5</strain>
    </source>
</reference>
<dbReference type="NCBIfam" id="TIGR01898">
    <property type="entry name" value="cas_TM1791_cmr6"/>
    <property type="match status" value="1"/>
</dbReference>
<dbReference type="InterPro" id="IPR005537">
    <property type="entry name" value="RAMP_III_fam"/>
</dbReference>
<reference evidence="3 4" key="2">
    <citation type="submission" date="2024-06" db="EMBL/GenBank/DDBJ databases">
        <title>Caproicibacterium argilliputei sp. nov, a novel caproic acid producing anaerobic bacterium isolated from pit mud.</title>
        <authorList>
            <person name="Xia S."/>
        </authorList>
    </citation>
    <scope>NUCLEOTIDE SEQUENCE [LARGE SCALE GENOMIC DNA]</scope>
    <source>
        <strain evidence="3 4">ZCY20-5</strain>
    </source>
</reference>
<dbReference type="RefSeq" id="WP_275846761.1">
    <property type="nucleotide sequence ID" value="NZ_CP135996.1"/>
</dbReference>
<gene>
    <name evidence="3" type="primary">cmr6</name>
    <name evidence="3" type="ORF">PXC00_11510</name>
</gene>
<feature type="domain" description="CRISPR type III-associated protein" evidence="2">
    <location>
        <begin position="54"/>
        <end position="234"/>
    </location>
</feature>
<accession>A0AA97D8S1</accession>
<keyword evidence="4" id="KW-1185">Reference proteome</keyword>
<dbReference type="PANTHER" id="PTHR39965">
    <property type="entry name" value="CRISPR SYSTEM CMR SUBUNIT CMR6"/>
    <property type="match status" value="1"/>
</dbReference>
<dbReference type="InterPro" id="IPR010172">
    <property type="entry name" value="CRISPR-assoc_prot_TM1791"/>
</dbReference>
<dbReference type="KEGG" id="carl:PXC00_11510"/>
<dbReference type="GO" id="GO:0051607">
    <property type="term" value="P:defense response to virus"/>
    <property type="evidence" value="ECO:0007669"/>
    <property type="project" value="UniProtKB-KW"/>
</dbReference>
<sequence>MVNSSKRNLNYLFYKAYYDESNDKNYDKCNKDLCERAFNLSEKNILFPTHSFRLKTTYPGLLIGIGNTHAAGNNIDKESKKEIKLGFTLDYVTVLPIIPGSTIKGILRSAFDNYGEFVSKLLGNIEITELTKKIFAEGTEKIIFYDAIPVRANESNHLFGLDNITPHYPDLLENPIPLTMLKVLPEVVYMFRFGFDRWNNFSGVDSEALLDAFKNIILTLGVGAKTNVGYGAMEETEEIAVEGVCQKCGAKTGFNKKTNKVYQFCNKCNSKKK</sequence>
<protein>
    <submittedName>
        <fullName evidence="3">Type III-B CRISPR module RAMP protein Cmr6</fullName>
    </submittedName>
</protein>
<keyword evidence="1" id="KW-0051">Antiviral defense</keyword>
<reference evidence="4" key="1">
    <citation type="submission" date="2024-06" db="EMBL/GenBank/DDBJ databases">
        <title>Caproicibacterium argilliputei sp. nov, a novel caproic acid producing anaerobic bacterium isolated from pit mud.</title>
        <authorList>
            <person name="Zeng C."/>
        </authorList>
    </citation>
    <scope>NUCLEOTIDE SEQUENCE [LARGE SCALE GENOMIC DNA]</scope>
    <source>
        <strain evidence="4">ZCY20-5</strain>
    </source>
</reference>
<proteinExistence type="predicted"/>
<dbReference type="PANTHER" id="PTHR39965:SF1">
    <property type="entry name" value="CRISPR SYSTEM CMR SUBUNIT CMR6"/>
    <property type="match status" value="1"/>
</dbReference>
<evidence type="ECO:0000259" key="2">
    <source>
        <dbReference type="Pfam" id="PF03787"/>
    </source>
</evidence>